<sequence length="124" mass="14644">MNEQIEKIREYINEEKIGCLLIDSPFDILYLLHINQSFNYIELNFILLLTPDKVILISNPLTLSLIKEYLPEIVEVIEAETTPFIENHFRYIKEVRDVIEKEKVERMGLASVKYIDVSDRCVRV</sequence>
<evidence type="ECO:0008006" key="2">
    <source>
        <dbReference type="Google" id="ProtNLM"/>
    </source>
</evidence>
<name>X1QYS0_9ZZZZ</name>
<dbReference type="AlphaFoldDB" id="X1QYS0"/>
<dbReference type="Gene3D" id="3.40.350.10">
    <property type="entry name" value="Creatinase/prolidase N-terminal domain"/>
    <property type="match status" value="1"/>
</dbReference>
<dbReference type="SUPFAM" id="SSF53092">
    <property type="entry name" value="Creatinase/prolidase N-terminal domain"/>
    <property type="match status" value="1"/>
</dbReference>
<dbReference type="EMBL" id="BARW01008858">
    <property type="protein sequence ID" value="GAI73722.1"/>
    <property type="molecule type" value="Genomic_DNA"/>
</dbReference>
<gene>
    <name evidence="1" type="ORF">S12H4_18009</name>
</gene>
<protein>
    <recommendedName>
        <fullName evidence="2">Creatinase N-terminal domain-containing protein</fullName>
    </recommendedName>
</protein>
<comment type="caution">
    <text evidence="1">The sequence shown here is derived from an EMBL/GenBank/DDBJ whole genome shotgun (WGS) entry which is preliminary data.</text>
</comment>
<dbReference type="InterPro" id="IPR029149">
    <property type="entry name" value="Creatin/AminoP/Spt16_N"/>
</dbReference>
<organism evidence="1">
    <name type="scientific">marine sediment metagenome</name>
    <dbReference type="NCBI Taxonomy" id="412755"/>
    <lineage>
        <taxon>unclassified sequences</taxon>
        <taxon>metagenomes</taxon>
        <taxon>ecological metagenomes</taxon>
    </lineage>
</organism>
<feature type="non-terminal residue" evidence="1">
    <location>
        <position position="124"/>
    </location>
</feature>
<proteinExistence type="predicted"/>
<reference evidence="1" key="1">
    <citation type="journal article" date="2014" name="Front. Microbiol.">
        <title>High frequency of phylogenetically diverse reductive dehalogenase-homologous genes in deep subseafloor sedimentary metagenomes.</title>
        <authorList>
            <person name="Kawai M."/>
            <person name="Futagami T."/>
            <person name="Toyoda A."/>
            <person name="Takaki Y."/>
            <person name="Nishi S."/>
            <person name="Hori S."/>
            <person name="Arai W."/>
            <person name="Tsubouchi T."/>
            <person name="Morono Y."/>
            <person name="Uchiyama I."/>
            <person name="Ito T."/>
            <person name="Fujiyama A."/>
            <person name="Inagaki F."/>
            <person name="Takami H."/>
        </authorList>
    </citation>
    <scope>NUCLEOTIDE SEQUENCE</scope>
    <source>
        <strain evidence="1">Expedition CK06-06</strain>
    </source>
</reference>
<evidence type="ECO:0000313" key="1">
    <source>
        <dbReference type="EMBL" id="GAI73722.1"/>
    </source>
</evidence>
<accession>X1QYS0</accession>